<name>A0A7J7IEI2_9RHOD</name>
<dbReference type="InterPro" id="IPR043173">
    <property type="entry name" value="Prp8_domainIV_fingers"/>
</dbReference>
<dbReference type="InterPro" id="IPR021983">
    <property type="entry name" value="PRP8_domainIV"/>
</dbReference>
<comment type="caution">
    <text evidence="3">The sequence shown here is derived from an EMBL/GenBank/DDBJ whole genome shotgun (WGS) entry which is preliminary data.</text>
</comment>
<accession>A0A7J7IEI2</accession>
<dbReference type="Gene3D" id="1.20.80.40">
    <property type="match status" value="1"/>
</dbReference>
<evidence type="ECO:0000313" key="3">
    <source>
        <dbReference type="EMBL" id="KAF6001516.1"/>
    </source>
</evidence>
<dbReference type="SUPFAM" id="SSF53098">
    <property type="entry name" value="Ribonuclease H-like"/>
    <property type="match status" value="1"/>
</dbReference>
<organism evidence="3 4">
    <name type="scientific">Cyanidiococcus yangmingshanensis</name>
    <dbReference type="NCBI Taxonomy" id="2690220"/>
    <lineage>
        <taxon>Eukaryota</taxon>
        <taxon>Rhodophyta</taxon>
        <taxon>Bangiophyceae</taxon>
        <taxon>Cyanidiales</taxon>
        <taxon>Cyanidiaceae</taxon>
        <taxon>Cyanidiococcus</taxon>
    </lineage>
</organism>
<dbReference type="Proteomes" id="UP000530660">
    <property type="component" value="Unassembled WGS sequence"/>
</dbReference>
<sequence>MGDDHRASFRQDRSQGSMGWANAAGPARQMEDRRRSAGSSSIATSRGATTVHHSGPGCDPRSVTYTLGGHGIRQYPGASWCCLRSRYERCLHWMRSAIAFRQPAPGELLVCAAYADWLEHVSVWTASMRFLLLLRALERAPERVRALLWPRIPDEEVARWTPASLWPVHLETEWRELELELGKLAPARMHPAISTEATQNGDTVSADVPEQAPPEAVPSFDRYGNVVTVETTTPFERQYFRTALALDVDAHKHRMLAFYRRLPLVADKLLLLQPSDGPDQDTTEQRLDLTAELEGRRSMTQRQLHLPRNLVRGLILSGESHAQIWGTRKSENLIETWTAWALIRGGPCTPNAELVNAAACFAPGSTQALGWIHVQPALYTLPKPPDIVPAPCDIQVLVKYELEEHQSMSMQRVDEQCTDTSLAVSMRAPADACRYASITNGRSAFPPLASTDDACSEIEHVSRTMTEDQPMCSIMRAWTGGGSGDSRDPRTIPITIHLRDDFMGVFLEPWNGGVRAHPPMRFFDRAYVATSLSSEAALHLVKDTERH</sequence>
<feature type="compositionally biased region" description="Basic and acidic residues" evidence="1">
    <location>
        <begin position="1"/>
        <end position="13"/>
    </location>
</feature>
<feature type="region of interest" description="Disordered" evidence="1">
    <location>
        <begin position="1"/>
        <end position="55"/>
    </location>
</feature>
<proteinExistence type="predicted"/>
<evidence type="ECO:0000313" key="4">
    <source>
        <dbReference type="Proteomes" id="UP000530660"/>
    </source>
</evidence>
<evidence type="ECO:0000256" key="1">
    <source>
        <dbReference type="SAM" id="MobiDB-lite"/>
    </source>
</evidence>
<feature type="domain" description="PRP8" evidence="2">
    <location>
        <begin position="108"/>
        <end position="183"/>
    </location>
</feature>
<evidence type="ECO:0000259" key="2">
    <source>
        <dbReference type="Pfam" id="PF12134"/>
    </source>
</evidence>
<gene>
    <name evidence="3" type="primary">PRPF8_1</name>
    <name evidence="3" type="ORF">F1559_002514</name>
</gene>
<dbReference type="Pfam" id="PF12134">
    <property type="entry name" value="PRP8_domainIV"/>
    <property type="match status" value="1"/>
</dbReference>
<dbReference type="AlphaFoldDB" id="A0A7J7IEI2"/>
<protein>
    <submittedName>
        <fullName evidence="3">Pre-mRNA-processing-splicing factor 8</fullName>
    </submittedName>
</protein>
<feature type="region of interest" description="Disordered" evidence="1">
    <location>
        <begin position="195"/>
        <end position="219"/>
    </location>
</feature>
<reference evidence="3 4" key="1">
    <citation type="journal article" date="2020" name="J. Phycol.">
        <title>Comparative genome analysis reveals Cyanidiococcus gen. nov., a new extremophilic red algal genus sister to Cyanidioschyzon (Cyanidioschyzonaceae, Rhodophyta).</title>
        <authorList>
            <person name="Liu S.-L."/>
            <person name="Chiang Y.-R."/>
            <person name="Yoon H.S."/>
            <person name="Fu H.-Y."/>
        </authorList>
    </citation>
    <scope>NUCLEOTIDE SEQUENCE [LARGE SCALE GENOMIC DNA]</scope>
    <source>
        <strain evidence="3 4">THAL066</strain>
    </source>
</reference>
<keyword evidence="4" id="KW-1185">Reference proteome</keyword>
<dbReference type="EMBL" id="VWRR01000014">
    <property type="protein sequence ID" value="KAF6001516.1"/>
    <property type="molecule type" value="Genomic_DNA"/>
</dbReference>
<dbReference type="InterPro" id="IPR012337">
    <property type="entry name" value="RNaseH-like_sf"/>
</dbReference>
<feature type="compositionally biased region" description="Polar residues" evidence="1">
    <location>
        <begin position="37"/>
        <end position="52"/>
    </location>
</feature>